<evidence type="ECO:0000313" key="3">
    <source>
        <dbReference type="Proteomes" id="UP000722485"/>
    </source>
</evidence>
<feature type="region of interest" description="Disordered" evidence="1">
    <location>
        <begin position="404"/>
        <end position="465"/>
    </location>
</feature>
<proteinExistence type="predicted"/>
<accession>A0A9P5LCH1</accession>
<dbReference type="OrthoDB" id="5095623at2759"/>
<dbReference type="Proteomes" id="UP000722485">
    <property type="component" value="Unassembled WGS sequence"/>
</dbReference>
<dbReference type="EMBL" id="JAANBB010000255">
    <property type="protein sequence ID" value="KAF7545415.1"/>
    <property type="molecule type" value="Genomic_DNA"/>
</dbReference>
<evidence type="ECO:0000256" key="1">
    <source>
        <dbReference type="SAM" id="MobiDB-lite"/>
    </source>
</evidence>
<gene>
    <name evidence="2" type="ORF">G7Z17_g9188</name>
</gene>
<feature type="compositionally biased region" description="Low complexity" evidence="1">
    <location>
        <begin position="123"/>
        <end position="138"/>
    </location>
</feature>
<feature type="compositionally biased region" description="Low complexity" evidence="1">
    <location>
        <begin position="157"/>
        <end position="172"/>
    </location>
</feature>
<sequence>MVRLHHFLSIVVHFPFDLPGVEGSLFLPGFPALQLGEPAAKAILEETHVTNRRDGSSRFYQTLGLVKRLVEEREVMVEVPETELHSLLDQIDILRDQVTGMLPSGSVNSLSANQPLSTDQPESQSLSISTGQSSQESQAPSSTVLGGAFIESAAKVSQESSGESESTGSTQDSTEETEELESEELESEESESEESESEESKSTNSTQDPTEQTEEGSQGSPEESGTTSSALDFPAQTEEKLQALSGDPNPPSSTQESIEQTEYFSADIAHCKVERQVSGLNPLRRDYNCATETSAATDVLIQSSSVMTSPSLSDGVNQDIQSPTTAVAVEGSLQTTTAVTLSAPLNVVHAAGSVSGEQPAFEKIQELSTTVLTSTNTRESTVTMTTTRTKFLYFPLPSVETPLGAGLATNTTATPNSNSEDTSETPSMRMPVVRVPDSNTTAEGAPLSGFKTLSKPTTSVGEGTF</sequence>
<feature type="region of interest" description="Disordered" evidence="1">
    <location>
        <begin position="154"/>
        <end position="230"/>
    </location>
</feature>
<feature type="compositionally biased region" description="Acidic residues" evidence="1">
    <location>
        <begin position="173"/>
        <end position="197"/>
    </location>
</feature>
<feature type="compositionally biased region" description="Low complexity" evidence="1">
    <location>
        <begin position="404"/>
        <end position="419"/>
    </location>
</feature>
<name>A0A9P5LCH1_9HYPO</name>
<protein>
    <submittedName>
        <fullName evidence="2">Uncharacterized protein</fullName>
    </submittedName>
</protein>
<feature type="compositionally biased region" description="Polar residues" evidence="1">
    <location>
        <begin position="454"/>
        <end position="465"/>
    </location>
</feature>
<dbReference type="AlphaFoldDB" id="A0A9P5LCH1"/>
<feature type="compositionally biased region" description="Low complexity" evidence="1">
    <location>
        <begin position="215"/>
        <end position="229"/>
    </location>
</feature>
<evidence type="ECO:0000313" key="2">
    <source>
        <dbReference type="EMBL" id="KAF7545415.1"/>
    </source>
</evidence>
<feature type="region of interest" description="Disordered" evidence="1">
    <location>
        <begin position="105"/>
        <end position="142"/>
    </location>
</feature>
<organism evidence="2 3">
    <name type="scientific">Cylindrodendrum hubeiense</name>
    <dbReference type="NCBI Taxonomy" id="595255"/>
    <lineage>
        <taxon>Eukaryota</taxon>
        <taxon>Fungi</taxon>
        <taxon>Dikarya</taxon>
        <taxon>Ascomycota</taxon>
        <taxon>Pezizomycotina</taxon>
        <taxon>Sordariomycetes</taxon>
        <taxon>Hypocreomycetidae</taxon>
        <taxon>Hypocreales</taxon>
        <taxon>Nectriaceae</taxon>
        <taxon>Cylindrodendrum</taxon>
    </lineage>
</organism>
<reference evidence="2" key="1">
    <citation type="submission" date="2020-03" db="EMBL/GenBank/DDBJ databases">
        <title>Draft Genome Sequence of Cylindrodendrum hubeiense.</title>
        <authorList>
            <person name="Buettner E."/>
            <person name="Kellner H."/>
        </authorList>
    </citation>
    <scope>NUCLEOTIDE SEQUENCE</scope>
    <source>
        <strain evidence="2">IHI 201604</strain>
    </source>
</reference>
<keyword evidence="3" id="KW-1185">Reference proteome</keyword>
<comment type="caution">
    <text evidence="2">The sequence shown here is derived from an EMBL/GenBank/DDBJ whole genome shotgun (WGS) entry which is preliminary data.</text>
</comment>
<feature type="compositionally biased region" description="Polar residues" evidence="1">
    <location>
        <begin position="105"/>
        <end position="122"/>
    </location>
</feature>